<name>A0A0F9PA04_9ZZZZ</name>
<reference evidence="1" key="1">
    <citation type="journal article" date="2015" name="Nature">
        <title>Complex archaea that bridge the gap between prokaryotes and eukaryotes.</title>
        <authorList>
            <person name="Spang A."/>
            <person name="Saw J.H."/>
            <person name="Jorgensen S.L."/>
            <person name="Zaremba-Niedzwiedzka K."/>
            <person name="Martijn J."/>
            <person name="Lind A.E."/>
            <person name="van Eijk R."/>
            <person name="Schleper C."/>
            <person name="Guy L."/>
            <person name="Ettema T.J."/>
        </authorList>
    </citation>
    <scope>NUCLEOTIDE SEQUENCE</scope>
</reference>
<comment type="caution">
    <text evidence="1">The sequence shown here is derived from an EMBL/GenBank/DDBJ whole genome shotgun (WGS) entry which is preliminary data.</text>
</comment>
<accession>A0A0F9PA04</accession>
<sequence length="328" mass="37848">MGKKNNPNAFQGNLKKKFYFEGWYNKIVDASADHIYAIIPTIALNKKEKTSHCAIQYFDAVNATTEYFKFPINEFKNLSNKKYEISIGKNYFSLERSHLDIDQQGYKISGDLKYIDPFPWPKKFLQPGAMGWLSYIPFLETYHTVVSMNHKIHGRISINGEVVNFENGKGYIEKDWGKSFPIAWIWTQSNHFSNQNLSFMFSIAKVPFLGKRFNGFLSAIWYEGKFFKFATYTGARVKSLDINPDNIQILVEDKKYSLYFEIAKKGIESISLKAPQEGIMSGRIAESINSKIRLKLFDTKKRNIIIDDLGVNAGFESKDPETLKPKKR</sequence>
<evidence type="ECO:0000313" key="1">
    <source>
        <dbReference type="EMBL" id="KKN26984.1"/>
    </source>
</evidence>
<dbReference type="PANTHER" id="PTHR35309:SF4">
    <property type="entry name" value="TOCOPHEROL CYCLASE"/>
    <property type="match status" value="1"/>
</dbReference>
<dbReference type="SUPFAM" id="SSF159245">
    <property type="entry name" value="AttH-like"/>
    <property type="match status" value="1"/>
</dbReference>
<proteinExistence type="predicted"/>
<organism evidence="1">
    <name type="scientific">marine sediment metagenome</name>
    <dbReference type="NCBI Taxonomy" id="412755"/>
    <lineage>
        <taxon>unclassified sequences</taxon>
        <taxon>metagenomes</taxon>
        <taxon>ecological metagenomes</taxon>
    </lineage>
</organism>
<protein>
    <recommendedName>
        <fullName evidence="2">AttH domain-containing protein</fullName>
    </recommendedName>
</protein>
<dbReference type="PANTHER" id="PTHR35309">
    <property type="match status" value="1"/>
</dbReference>
<evidence type="ECO:0008006" key="2">
    <source>
        <dbReference type="Google" id="ProtNLM"/>
    </source>
</evidence>
<dbReference type="AlphaFoldDB" id="A0A0F9PA04"/>
<dbReference type="GO" id="GO:0009976">
    <property type="term" value="F:tocopherol cyclase activity"/>
    <property type="evidence" value="ECO:0007669"/>
    <property type="project" value="InterPro"/>
</dbReference>
<dbReference type="EMBL" id="LAZR01002677">
    <property type="protein sequence ID" value="KKN26984.1"/>
    <property type="molecule type" value="Genomic_DNA"/>
</dbReference>
<dbReference type="InterPro" id="IPR025893">
    <property type="entry name" value="Tocopherol_cyclase"/>
</dbReference>
<gene>
    <name evidence="1" type="ORF">LCGC14_0869130</name>
</gene>
<dbReference type="Pfam" id="PF14249">
    <property type="entry name" value="Tocopherol_cycl"/>
    <property type="match status" value="1"/>
</dbReference>